<evidence type="ECO:0000256" key="1">
    <source>
        <dbReference type="SAM" id="Phobius"/>
    </source>
</evidence>
<evidence type="ECO:0000313" key="3">
    <source>
        <dbReference type="Proteomes" id="UP000018817"/>
    </source>
</evidence>
<protein>
    <submittedName>
        <fullName evidence="2">Uncharacterized protein</fullName>
    </submittedName>
</protein>
<dbReference type="Proteomes" id="UP000018817">
    <property type="component" value="Unassembled WGS sequence"/>
</dbReference>
<name>W2QE55_PHYN3</name>
<keyword evidence="1" id="KW-0472">Membrane</keyword>
<reference evidence="2 3" key="2">
    <citation type="submission" date="2013-11" db="EMBL/GenBank/DDBJ databases">
        <title>The Genome Sequence of Phytophthora parasitica INRA-310.</title>
        <authorList>
            <consortium name="The Broad Institute Genomics Platform"/>
            <person name="Russ C."/>
            <person name="Tyler B."/>
            <person name="Panabieres F."/>
            <person name="Shan W."/>
            <person name="Tripathy S."/>
            <person name="Grunwald N."/>
            <person name="Machado M."/>
            <person name="Johnson C.S."/>
            <person name="Arredondo F."/>
            <person name="Hong C."/>
            <person name="Coffey M."/>
            <person name="Young S.K."/>
            <person name="Zeng Q."/>
            <person name="Gargeya S."/>
            <person name="Fitzgerald M."/>
            <person name="Abouelleil A."/>
            <person name="Alvarado L."/>
            <person name="Chapman S.B."/>
            <person name="Gainer-Dewar J."/>
            <person name="Goldberg J."/>
            <person name="Griggs A."/>
            <person name="Gujja S."/>
            <person name="Hansen M."/>
            <person name="Howarth C."/>
            <person name="Imamovic A."/>
            <person name="Ireland A."/>
            <person name="Larimer J."/>
            <person name="McCowan C."/>
            <person name="Murphy C."/>
            <person name="Pearson M."/>
            <person name="Poon T.W."/>
            <person name="Priest M."/>
            <person name="Roberts A."/>
            <person name="Saif S."/>
            <person name="Shea T."/>
            <person name="Sykes S."/>
            <person name="Wortman J."/>
            <person name="Nusbaum C."/>
            <person name="Birren B."/>
        </authorList>
    </citation>
    <scope>NUCLEOTIDE SEQUENCE [LARGE SCALE GENOMIC DNA]</scope>
    <source>
        <strain evidence="2 3">INRA-310</strain>
    </source>
</reference>
<dbReference type="GeneID" id="20179535"/>
<evidence type="ECO:0000313" key="2">
    <source>
        <dbReference type="EMBL" id="ETN10779.1"/>
    </source>
</evidence>
<feature type="transmembrane region" description="Helical" evidence="1">
    <location>
        <begin position="61"/>
        <end position="81"/>
    </location>
</feature>
<gene>
    <name evidence="2" type="ORF">PPTG_09860</name>
</gene>
<proteinExistence type="predicted"/>
<dbReference type="VEuPathDB" id="FungiDB:PPTG_09860"/>
<accession>W2QE55</accession>
<feature type="transmembrane region" description="Helical" evidence="1">
    <location>
        <begin position="101"/>
        <end position="127"/>
    </location>
</feature>
<dbReference type="AlphaFoldDB" id="W2QE55"/>
<organism evidence="2 3">
    <name type="scientific">Phytophthora nicotianae (strain INRA-310)</name>
    <name type="common">Phytophthora parasitica</name>
    <dbReference type="NCBI Taxonomy" id="761204"/>
    <lineage>
        <taxon>Eukaryota</taxon>
        <taxon>Sar</taxon>
        <taxon>Stramenopiles</taxon>
        <taxon>Oomycota</taxon>
        <taxon>Peronosporomycetes</taxon>
        <taxon>Peronosporales</taxon>
        <taxon>Peronosporaceae</taxon>
        <taxon>Phytophthora</taxon>
    </lineage>
</organism>
<dbReference type="EMBL" id="KI669581">
    <property type="protein sequence ID" value="ETN10779.1"/>
    <property type="molecule type" value="Genomic_DNA"/>
</dbReference>
<reference evidence="3" key="1">
    <citation type="submission" date="2011-12" db="EMBL/GenBank/DDBJ databases">
        <authorList>
            <consortium name="The Broad Institute Genome Sequencing Platform"/>
            <person name="Russ C."/>
            <person name="Tyler B."/>
            <person name="Panabieres F."/>
            <person name="Shan W."/>
            <person name="Tripathy S."/>
            <person name="Grunwald N."/>
            <person name="Machado M."/>
            <person name="Young S.K."/>
            <person name="Zeng Q."/>
            <person name="Gargeya S."/>
            <person name="Fitzgerald M."/>
            <person name="Haas B."/>
            <person name="Abouelleil A."/>
            <person name="Alvarado L."/>
            <person name="Arachchi H.M."/>
            <person name="Berlin A."/>
            <person name="Chapman S.B."/>
            <person name="Gearin G."/>
            <person name="Goldberg J."/>
            <person name="Griggs A."/>
            <person name="Gujja S."/>
            <person name="Hansen M."/>
            <person name="Heiman D."/>
            <person name="Howarth C."/>
            <person name="Larimer J."/>
            <person name="Lui A."/>
            <person name="MacDonald P.J.P."/>
            <person name="McCowen C."/>
            <person name="Montmayeur A."/>
            <person name="Murphy C."/>
            <person name="Neiman D."/>
            <person name="Pearson M."/>
            <person name="Priest M."/>
            <person name="Roberts A."/>
            <person name="Saif S."/>
            <person name="Shea T."/>
            <person name="Sisk P."/>
            <person name="Stolte C."/>
            <person name="Sykes S."/>
            <person name="Wortman J."/>
            <person name="Nusbaum C."/>
            <person name="Birren B."/>
        </authorList>
    </citation>
    <scope>NUCLEOTIDE SEQUENCE [LARGE SCALE GENOMIC DNA]</scope>
    <source>
        <strain evidence="3">INRA-310</strain>
    </source>
</reference>
<keyword evidence="1" id="KW-1133">Transmembrane helix</keyword>
<dbReference type="RefSeq" id="XP_008903894.1">
    <property type="nucleotide sequence ID" value="XM_008905646.1"/>
</dbReference>
<sequence length="196" mass="21772">MAPPPSDTARHVAVHVPPSRKAIYIDQLRRKFQSNDAAWQTTIATIQSFDRSRKLAEEQTLWESFMLILAVVGIVCASVEGEMLGVELMQLVEEGQGFSSSLSYSTVFIALKGVLSGTSGLLLYALVMRYRIVCKSKILAKQLPPDATFFSACSGLRSQFLLEAVVCTVHMPLLSADRKIWRWGEYDVLCLDQLGK</sequence>
<keyword evidence="1" id="KW-0812">Transmembrane</keyword>